<keyword evidence="4 6" id="KW-0808">Transferase</keyword>
<proteinExistence type="inferred from homology"/>
<dbReference type="InterPro" id="IPR003682">
    <property type="entry name" value="rRNA_ssu_MeTfrase_G"/>
</dbReference>
<comment type="function">
    <text evidence="6">Specifically methylates the N7 position of a guanine in 16S rRNA.</text>
</comment>
<evidence type="ECO:0000256" key="2">
    <source>
        <dbReference type="ARBA" id="ARBA00022552"/>
    </source>
</evidence>
<dbReference type="HAMAP" id="MF_00074">
    <property type="entry name" value="16SrRNA_methyltr_G"/>
    <property type="match status" value="1"/>
</dbReference>
<dbReference type="Proteomes" id="UP000504882">
    <property type="component" value="Unassembled WGS sequence"/>
</dbReference>
<organism evidence="7 8">
    <name type="scientific">Occultella glacieicola</name>
    <dbReference type="NCBI Taxonomy" id="2518684"/>
    <lineage>
        <taxon>Bacteria</taxon>
        <taxon>Bacillati</taxon>
        <taxon>Actinomycetota</taxon>
        <taxon>Actinomycetes</taxon>
        <taxon>Micrococcales</taxon>
        <taxon>Ruaniaceae</taxon>
        <taxon>Occultella</taxon>
    </lineage>
</organism>
<feature type="binding site" evidence="6">
    <location>
        <position position="151"/>
    </location>
    <ligand>
        <name>S-adenosyl-L-methionine</name>
        <dbReference type="ChEBI" id="CHEBI:59789"/>
    </ligand>
</feature>
<keyword evidence="5 6" id="KW-0949">S-adenosyl-L-methionine</keyword>
<comment type="caution">
    <text evidence="6">Lacks conserved residue(s) required for the propagation of feature annotation.</text>
</comment>
<accession>A0ABY2E9G2</accession>
<reference evidence="7 8" key="1">
    <citation type="submission" date="2019-03" db="EMBL/GenBank/DDBJ databases">
        <title>Genomic features of bacteria from cold environments.</title>
        <authorList>
            <person name="Shen L."/>
        </authorList>
    </citation>
    <scope>NUCLEOTIDE SEQUENCE [LARGE SCALE GENOMIC DNA]</scope>
    <source>
        <strain evidence="8">T3246-1</strain>
    </source>
</reference>
<dbReference type="SUPFAM" id="SSF53335">
    <property type="entry name" value="S-adenosyl-L-methionine-dependent methyltransferases"/>
    <property type="match status" value="1"/>
</dbReference>
<dbReference type="InterPro" id="IPR029063">
    <property type="entry name" value="SAM-dependent_MTases_sf"/>
</dbReference>
<feature type="binding site" evidence="6">
    <location>
        <position position="90"/>
    </location>
    <ligand>
        <name>S-adenosyl-L-methionine</name>
        <dbReference type="ChEBI" id="CHEBI:59789"/>
    </ligand>
</feature>
<evidence type="ECO:0000256" key="1">
    <source>
        <dbReference type="ARBA" id="ARBA00022490"/>
    </source>
</evidence>
<evidence type="ECO:0000313" key="8">
    <source>
        <dbReference type="Proteomes" id="UP000504882"/>
    </source>
</evidence>
<dbReference type="Gene3D" id="3.40.50.150">
    <property type="entry name" value="Vaccinia Virus protein VP39"/>
    <property type="match status" value="1"/>
</dbReference>
<keyword evidence="2 6" id="KW-0698">rRNA processing</keyword>
<evidence type="ECO:0000256" key="3">
    <source>
        <dbReference type="ARBA" id="ARBA00022603"/>
    </source>
</evidence>
<dbReference type="NCBIfam" id="TIGR00138">
    <property type="entry name" value="rsmG_gidB"/>
    <property type="match status" value="1"/>
</dbReference>
<sequence length="221" mass="23412">MPTGPGNDRDVSDAAEVVVDDDASRRVLGLAWSGAARFAEMLADEGELRGLIGPREVPRLWSRHVVNSAAVAGFLPESGSLADVGSGAGLPGVVLALMRPDLDVHLIEPMERRIAWLGEVVDELDLDNVTLHQVRAEELHGKLEVDAVTARAVAAMGKLARLTLPLVSRGGVLLAQKGRRAESELADAATALRKLGVTATSVHEVDLLGDGEITMVVEVRK</sequence>
<comment type="subcellular location">
    <subcellularLocation>
        <location evidence="6">Cytoplasm</location>
    </subcellularLocation>
</comment>
<dbReference type="PANTHER" id="PTHR31760">
    <property type="entry name" value="S-ADENOSYL-L-METHIONINE-DEPENDENT METHYLTRANSFERASES SUPERFAMILY PROTEIN"/>
    <property type="match status" value="1"/>
</dbReference>
<evidence type="ECO:0000256" key="6">
    <source>
        <dbReference type="HAMAP-Rule" id="MF_00074"/>
    </source>
</evidence>
<keyword evidence="1 6" id="KW-0963">Cytoplasm</keyword>
<dbReference type="PANTHER" id="PTHR31760:SF0">
    <property type="entry name" value="S-ADENOSYL-L-METHIONINE-DEPENDENT METHYLTRANSFERASES SUPERFAMILY PROTEIN"/>
    <property type="match status" value="1"/>
</dbReference>
<evidence type="ECO:0000256" key="5">
    <source>
        <dbReference type="ARBA" id="ARBA00022691"/>
    </source>
</evidence>
<name>A0ABY2E9G2_9MICO</name>
<dbReference type="Pfam" id="PF02527">
    <property type="entry name" value="GidB"/>
    <property type="match status" value="1"/>
</dbReference>
<keyword evidence="8" id="KW-1185">Reference proteome</keyword>
<comment type="caution">
    <text evidence="7">The sequence shown here is derived from an EMBL/GenBank/DDBJ whole genome shotgun (WGS) entry which is preliminary data.</text>
</comment>
<gene>
    <name evidence="6 7" type="primary">rsmG</name>
    <name evidence="7" type="ORF">EXU48_00645</name>
</gene>
<keyword evidence="3 6" id="KW-0489">Methyltransferase</keyword>
<comment type="similarity">
    <text evidence="6">Belongs to the methyltransferase superfamily. RNA methyltransferase RsmG family.</text>
</comment>
<protein>
    <recommendedName>
        <fullName evidence="6">Ribosomal RNA small subunit methyltransferase G</fullName>
        <ecNumber evidence="6">2.1.1.-</ecNumber>
    </recommendedName>
    <alternativeName>
        <fullName evidence="6">16S rRNA 7-methylguanosine methyltransferase</fullName>
        <shortName evidence="6">16S rRNA m7G methyltransferase</shortName>
    </alternativeName>
</protein>
<dbReference type="EC" id="2.1.1.-" evidence="6"/>
<evidence type="ECO:0000313" key="7">
    <source>
        <dbReference type="EMBL" id="TDE99149.1"/>
    </source>
</evidence>
<feature type="binding site" evidence="6">
    <location>
        <begin position="136"/>
        <end position="137"/>
    </location>
    <ligand>
        <name>S-adenosyl-L-methionine</name>
        <dbReference type="ChEBI" id="CHEBI:59789"/>
    </ligand>
</feature>
<evidence type="ECO:0000256" key="4">
    <source>
        <dbReference type="ARBA" id="ARBA00022679"/>
    </source>
</evidence>
<feature type="binding site" evidence="6">
    <location>
        <position position="85"/>
    </location>
    <ligand>
        <name>S-adenosyl-L-methionine</name>
        <dbReference type="ChEBI" id="CHEBI:59789"/>
    </ligand>
</feature>
<dbReference type="EMBL" id="SMNA01000001">
    <property type="protein sequence ID" value="TDE99149.1"/>
    <property type="molecule type" value="Genomic_DNA"/>
</dbReference>